<sequence>MDVWTVGTSSAVPTRDRGLACNMVNFDGERILFDCGEGAQRSIMENKLGLMKISKIFISHWHADHFSGLLGLIQTMEMEGREHPLYIYGPPRTEEFTEKILDTGYFNRSYDIFVEDLIEGDVIAGQGYEVRPFEVEHGINAFGFVFEEQKHRKANKEKMKQLGLESSPKIGDLKQGETIEYEGKTIEPEEVIEEVSGRKVVYSGDTQKCDKMIENAANADLLIHEATCLHEIIEDRHGHTSARQAAEIAKEAGVKQLAMTHLSRRYLGQEDELEKEAKQVFENSVLADDGMRFEISPHRPE</sequence>
<comment type="subunit">
    <text evidence="1 8">Homodimer.</text>
</comment>
<dbReference type="RefSeq" id="WP_347722274.1">
    <property type="nucleotide sequence ID" value="NZ_CP104395.1"/>
</dbReference>
<dbReference type="Gene3D" id="3.60.15.10">
    <property type="entry name" value="Ribonuclease Z/Hydroxyacylglutathione hydrolase-like"/>
    <property type="match status" value="1"/>
</dbReference>
<comment type="cofactor">
    <cofactor evidence="8">
        <name>Zn(2+)</name>
        <dbReference type="ChEBI" id="CHEBI:29105"/>
    </cofactor>
    <text evidence="8">Binds 2 Zn(2+) ions.</text>
</comment>
<feature type="active site" description="Proton acceptor" evidence="8">
    <location>
        <position position="64"/>
    </location>
</feature>
<evidence type="ECO:0000313" key="10">
    <source>
        <dbReference type="EMBL" id="WEL19404.1"/>
    </source>
</evidence>
<dbReference type="PANTHER" id="PTHR46018">
    <property type="entry name" value="ZINC PHOSPHODIESTERASE ELAC PROTEIN 1"/>
    <property type="match status" value="1"/>
</dbReference>
<feature type="domain" description="Metallo-beta-lactamase" evidence="9">
    <location>
        <begin position="18"/>
        <end position="261"/>
    </location>
</feature>
<evidence type="ECO:0000256" key="3">
    <source>
        <dbReference type="ARBA" id="ARBA00022722"/>
    </source>
</evidence>
<comment type="function">
    <text evidence="8">Zinc phosphodiesterase, which displays some tRNA 3'-processing endonuclease activity. Probably involved in tRNA maturation, by removing a 3'-trailer from precursor tRNA.</text>
</comment>
<dbReference type="GO" id="GO:0042781">
    <property type="term" value="F:3'-tRNA processing endoribonuclease activity"/>
    <property type="evidence" value="ECO:0007669"/>
    <property type="project" value="UniProtKB-EC"/>
</dbReference>
<dbReference type="Pfam" id="PF12706">
    <property type="entry name" value="Lactamase_B_2"/>
    <property type="match status" value="1"/>
</dbReference>
<proteinExistence type="inferred from homology"/>
<feature type="binding site" evidence="8">
    <location>
        <position position="65"/>
    </location>
    <ligand>
        <name>Zn(2+)</name>
        <dbReference type="ChEBI" id="CHEBI:29105"/>
        <label>2</label>
        <note>catalytic</note>
    </ligand>
</feature>
<evidence type="ECO:0000313" key="11">
    <source>
        <dbReference type="Proteomes" id="UP001218034"/>
    </source>
</evidence>
<evidence type="ECO:0000256" key="1">
    <source>
        <dbReference type="ARBA" id="ARBA00011738"/>
    </source>
</evidence>
<dbReference type="NCBIfam" id="TIGR02651">
    <property type="entry name" value="RNase_Z"/>
    <property type="match status" value="1"/>
</dbReference>
<feature type="binding site" evidence="8">
    <location>
        <position position="60"/>
    </location>
    <ligand>
        <name>Zn(2+)</name>
        <dbReference type="ChEBI" id="CHEBI:29105"/>
        <label>1</label>
        <note>catalytic</note>
    </ligand>
</feature>
<dbReference type="SUPFAM" id="SSF56281">
    <property type="entry name" value="Metallo-hydrolase/oxidoreductase"/>
    <property type="match status" value="1"/>
</dbReference>
<keyword evidence="3 8" id="KW-0540">Nuclease</keyword>
<reference evidence="10 11" key="1">
    <citation type="submission" date="2022-09" db="EMBL/GenBank/DDBJ databases">
        <title>Xylan utilization by haloarchaea-nanohaloarchaea associations.</title>
        <authorList>
            <person name="Yakimov M."/>
        </authorList>
    </citation>
    <scope>NUCLEOTIDE SEQUENCE [LARGE SCALE GENOMIC DNA]</scope>
    <source>
        <strain evidence="10 11">SVXNc</strain>
    </source>
</reference>
<evidence type="ECO:0000256" key="2">
    <source>
        <dbReference type="ARBA" id="ARBA00022694"/>
    </source>
</evidence>
<gene>
    <name evidence="8 10" type="primary">rnz</name>
    <name evidence="10" type="ORF">SVXNc_0380</name>
</gene>
<evidence type="ECO:0000256" key="8">
    <source>
        <dbReference type="HAMAP-Rule" id="MF_01818"/>
    </source>
</evidence>
<keyword evidence="2 8" id="KW-0819">tRNA processing</keyword>
<keyword evidence="11" id="KW-1185">Reference proteome</keyword>
<dbReference type="PANTHER" id="PTHR46018:SF2">
    <property type="entry name" value="ZINC PHOSPHODIESTERASE ELAC PROTEIN 1"/>
    <property type="match status" value="1"/>
</dbReference>
<protein>
    <recommendedName>
        <fullName evidence="8">Ribonuclease Z</fullName>
        <shortName evidence="8">RNase Z</shortName>
        <ecNumber evidence="8">3.1.26.11</ecNumber>
    </recommendedName>
    <alternativeName>
        <fullName evidence="8">tRNA 3 endonuclease</fullName>
    </alternativeName>
    <alternativeName>
        <fullName evidence="8">tRNase Z</fullName>
    </alternativeName>
</protein>
<feature type="binding site" evidence="8">
    <location>
        <position position="62"/>
    </location>
    <ligand>
        <name>Zn(2+)</name>
        <dbReference type="ChEBI" id="CHEBI:29105"/>
        <label>1</label>
        <note>catalytic</note>
    </ligand>
</feature>
<name>A0ABY8CIC1_9ARCH</name>
<evidence type="ECO:0000259" key="9">
    <source>
        <dbReference type="SMART" id="SM00849"/>
    </source>
</evidence>
<feature type="binding site" evidence="8">
    <location>
        <position position="137"/>
    </location>
    <ligand>
        <name>Zn(2+)</name>
        <dbReference type="ChEBI" id="CHEBI:29105"/>
        <label>1</label>
        <note>catalytic</note>
    </ligand>
</feature>
<dbReference type="GeneID" id="90589816"/>
<dbReference type="EC" id="3.1.26.11" evidence="8"/>
<keyword evidence="7 8" id="KW-0862">Zinc</keyword>
<feature type="binding site" evidence="8">
    <location>
        <position position="205"/>
    </location>
    <ligand>
        <name>Zn(2+)</name>
        <dbReference type="ChEBI" id="CHEBI:29105"/>
        <label>1</label>
        <note>catalytic</note>
    </ligand>
</feature>
<dbReference type="CDD" id="cd07717">
    <property type="entry name" value="RNaseZ_ZiPD-like_MBL-fold"/>
    <property type="match status" value="1"/>
</dbReference>
<keyword evidence="5 8" id="KW-0255">Endonuclease</keyword>
<evidence type="ECO:0000256" key="7">
    <source>
        <dbReference type="ARBA" id="ARBA00022833"/>
    </source>
</evidence>
<evidence type="ECO:0000256" key="4">
    <source>
        <dbReference type="ARBA" id="ARBA00022723"/>
    </source>
</evidence>
<dbReference type="InterPro" id="IPR001279">
    <property type="entry name" value="Metallo-B-lactamas"/>
</dbReference>
<feature type="binding site" evidence="8">
    <location>
        <position position="64"/>
    </location>
    <ligand>
        <name>Zn(2+)</name>
        <dbReference type="ChEBI" id="CHEBI:29105"/>
        <label>2</label>
        <note>catalytic</note>
    </ligand>
</feature>
<dbReference type="SMART" id="SM00849">
    <property type="entry name" value="Lactamase_B"/>
    <property type="match status" value="1"/>
</dbReference>
<comment type="similarity">
    <text evidence="8">Belongs to the RNase Z family.</text>
</comment>
<dbReference type="NCBIfam" id="NF000801">
    <property type="entry name" value="PRK00055.1-3"/>
    <property type="match status" value="1"/>
</dbReference>
<accession>A0ABY8CIC1</accession>
<dbReference type="Pfam" id="PF23023">
    <property type="entry name" value="Anti-Pycsar_Apyc1"/>
    <property type="match status" value="1"/>
</dbReference>
<dbReference type="InterPro" id="IPR036866">
    <property type="entry name" value="RibonucZ/Hydroxyglut_hydro"/>
</dbReference>
<dbReference type="InterPro" id="IPR013471">
    <property type="entry name" value="RNase_Z/BN"/>
</dbReference>
<keyword evidence="4 8" id="KW-0479">Metal-binding</keyword>
<organism evidence="10 11">
    <name type="scientific">Candidatus Nanohalococcus occultus</name>
    <dbReference type="NCBI Taxonomy" id="2978047"/>
    <lineage>
        <taxon>Archaea</taxon>
        <taxon>Candidatus Nanohalarchaeota</taxon>
        <taxon>Candidatus Nanohalarchaeota incertae sedis</taxon>
        <taxon>Candidatus Nanohalococcus</taxon>
    </lineage>
</organism>
<keyword evidence="6 8" id="KW-0378">Hydrolase</keyword>
<feature type="binding site" evidence="8">
    <location>
        <position position="261"/>
    </location>
    <ligand>
        <name>Zn(2+)</name>
        <dbReference type="ChEBI" id="CHEBI:29105"/>
        <label>2</label>
        <note>catalytic</note>
    </ligand>
</feature>
<evidence type="ECO:0000256" key="6">
    <source>
        <dbReference type="ARBA" id="ARBA00022801"/>
    </source>
</evidence>
<dbReference type="EMBL" id="CP104395">
    <property type="protein sequence ID" value="WEL19404.1"/>
    <property type="molecule type" value="Genomic_DNA"/>
</dbReference>
<dbReference type="Proteomes" id="UP001218034">
    <property type="component" value="Chromosome"/>
</dbReference>
<comment type="catalytic activity">
    <reaction evidence="8">
        <text>Endonucleolytic cleavage of RNA, removing extra 3' nucleotides from tRNA precursor, generating 3' termini of tRNAs. A 3'-hydroxy group is left at the tRNA terminus and a 5'-phosphoryl group is left at the trailer molecule.</text>
        <dbReference type="EC" id="3.1.26.11"/>
    </reaction>
</comment>
<evidence type="ECO:0000256" key="5">
    <source>
        <dbReference type="ARBA" id="ARBA00022759"/>
    </source>
</evidence>
<dbReference type="HAMAP" id="MF_01818">
    <property type="entry name" value="RNase_Z_BN"/>
    <property type="match status" value="1"/>
</dbReference>
<feature type="binding site" evidence="8">
    <location>
        <position position="205"/>
    </location>
    <ligand>
        <name>Zn(2+)</name>
        <dbReference type="ChEBI" id="CHEBI:29105"/>
        <label>2</label>
        <note>catalytic</note>
    </ligand>
</feature>